<proteinExistence type="predicted"/>
<keyword evidence="4 10" id="KW-1133">Transmembrane helix</keyword>
<comment type="subcellular location">
    <subcellularLocation>
        <location evidence="1">Membrane</location>
        <topology evidence="1">Single-pass type I membrane protein</topology>
    </subcellularLocation>
</comment>
<dbReference type="InterPro" id="IPR013980">
    <property type="entry name" value="MANSC_dom"/>
</dbReference>
<keyword evidence="3 11" id="KW-0732">Signal</keyword>
<evidence type="ECO:0000256" key="9">
    <source>
        <dbReference type="SAM" id="MobiDB-lite"/>
    </source>
</evidence>
<dbReference type="eggNOG" id="ENOG502RZ5D">
    <property type="taxonomic scope" value="Eukaryota"/>
</dbReference>
<dbReference type="GO" id="GO:0016020">
    <property type="term" value="C:membrane"/>
    <property type="evidence" value="ECO:0007669"/>
    <property type="project" value="UniProtKB-SubCell"/>
</dbReference>
<evidence type="ECO:0000256" key="7">
    <source>
        <dbReference type="ARBA" id="ARBA00023180"/>
    </source>
</evidence>
<comment type="caution">
    <text evidence="8">Lacks conserved residue(s) required for the propagation of feature annotation.</text>
</comment>
<feature type="compositionally biased region" description="Polar residues" evidence="9">
    <location>
        <begin position="385"/>
        <end position="395"/>
    </location>
</feature>
<dbReference type="SMART" id="SM00765">
    <property type="entry name" value="MANEC"/>
    <property type="match status" value="1"/>
</dbReference>
<dbReference type="CDD" id="cd00112">
    <property type="entry name" value="LDLa"/>
    <property type="match status" value="1"/>
</dbReference>
<dbReference type="Proteomes" id="UP000014500">
    <property type="component" value="Unassembled WGS sequence"/>
</dbReference>
<organism evidence="13 14">
    <name type="scientific">Strigamia maritima</name>
    <name type="common">European centipede</name>
    <name type="synonym">Geophilus maritimus</name>
    <dbReference type="NCBI Taxonomy" id="126957"/>
    <lineage>
        <taxon>Eukaryota</taxon>
        <taxon>Metazoa</taxon>
        <taxon>Ecdysozoa</taxon>
        <taxon>Arthropoda</taxon>
        <taxon>Myriapoda</taxon>
        <taxon>Chilopoda</taxon>
        <taxon>Pleurostigmophora</taxon>
        <taxon>Geophilomorpha</taxon>
        <taxon>Linotaeniidae</taxon>
        <taxon>Strigamia</taxon>
    </lineage>
</organism>
<dbReference type="Pfam" id="PF00057">
    <property type="entry name" value="Ldl_recept_a"/>
    <property type="match status" value="1"/>
</dbReference>
<evidence type="ECO:0000256" key="8">
    <source>
        <dbReference type="PROSITE-ProRule" id="PRU00124"/>
    </source>
</evidence>
<dbReference type="EMBL" id="AFFK01020810">
    <property type="status" value="NOT_ANNOTATED_CDS"/>
    <property type="molecule type" value="Genomic_DNA"/>
</dbReference>
<dbReference type="PROSITE" id="PS01209">
    <property type="entry name" value="LDLRA_1"/>
    <property type="match status" value="1"/>
</dbReference>
<evidence type="ECO:0000256" key="3">
    <source>
        <dbReference type="ARBA" id="ARBA00022729"/>
    </source>
</evidence>
<dbReference type="PANTHER" id="PTHR46876:SF1">
    <property type="entry name" value="LOW-DENSITY LIPOPROTEIN RECEPTOR-RELATED PROTEIN 11"/>
    <property type="match status" value="1"/>
</dbReference>
<evidence type="ECO:0000256" key="5">
    <source>
        <dbReference type="ARBA" id="ARBA00023136"/>
    </source>
</evidence>
<dbReference type="SUPFAM" id="SSF57424">
    <property type="entry name" value="LDL receptor-like module"/>
    <property type="match status" value="1"/>
</dbReference>
<feature type="region of interest" description="Disordered" evidence="9">
    <location>
        <begin position="352"/>
        <end position="445"/>
    </location>
</feature>
<feature type="domain" description="MANSC" evidence="12">
    <location>
        <begin position="49"/>
        <end position="126"/>
    </location>
</feature>
<name>T1J182_STRMM</name>
<feature type="signal peptide" evidence="11">
    <location>
        <begin position="1"/>
        <end position="23"/>
    </location>
</feature>
<evidence type="ECO:0000313" key="14">
    <source>
        <dbReference type="Proteomes" id="UP000014500"/>
    </source>
</evidence>
<feature type="compositionally biased region" description="Polar residues" evidence="9">
    <location>
        <begin position="352"/>
        <end position="374"/>
    </location>
</feature>
<dbReference type="EnsemblMetazoa" id="SMAR007299-RA">
    <property type="protein sequence ID" value="SMAR007299-PA"/>
    <property type="gene ID" value="SMAR007299"/>
</dbReference>
<accession>T1J182</accession>
<dbReference type="InterPro" id="IPR011106">
    <property type="entry name" value="MANSC_N"/>
</dbReference>
<dbReference type="InterPro" id="IPR036055">
    <property type="entry name" value="LDL_receptor-like_sf"/>
</dbReference>
<dbReference type="InterPro" id="IPR023415">
    <property type="entry name" value="LDLR_class-A_CS"/>
</dbReference>
<feature type="transmembrane region" description="Helical" evidence="10">
    <location>
        <begin position="640"/>
        <end position="664"/>
    </location>
</feature>
<evidence type="ECO:0000256" key="11">
    <source>
        <dbReference type="SAM" id="SignalP"/>
    </source>
</evidence>
<feature type="compositionally biased region" description="Basic and acidic residues" evidence="9">
    <location>
        <begin position="146"/>
        <end position="157"/>
    </location>
</feature>
<keyword evidence="14" id="KW-1185">Reference proteome</keyword>
<sequence length="689" mass="77896">MAVFPLSFIYLSVLFATASLGIAREKRSSRRILPQPQDDVSVCLNDFQVSDTTIIRTQDSRQMGAKYLNETEMPSKEECMKWCCDTYKCNVAVYEEKNKGSCYIFDCSPMGDFKCRFTAHEHYTSAVLRVNRHSYDLDKWGTEAKHEEELSRLRDEETTTNPTPPTIVSTTTAPTTMITQPTTIGPTQIAPTSFVSPISAEKKTSGERHCSRFQFECRNTSECIAIYNACDGIPQCSDASDESVELGCPMDIPRRTSNDGYKLKTVNEGQPSLPDQVNLEPIRGVPTQTNNNNYNQYMAKQLQHQHQQEQFPKKHFDVKTINENNLPTSVFAHKNGGFLPSQSNYETQLSNSNYKRPVQQTRGPYMKSYSQGNADDSPEMAQEPYSDQNYDNSGLPQREAWPRNKDNFNTYPRPRVSVDHRTSDVAQSHSHARYDNRGQENRASAAQMEQYYPSPVKDYSNRGSYQESSAMKPMSKIPVNAHFEEYANNKQTWPDEKGKQGLQQKVEGLAIRLGIIYLVEEKMEWVPWGKTALIKFKKEDGGKTALSEHVFSTDVQMYPIDTSDKKNIKSKSEDSAKLQADVKQALQAITTSTTILPTETITSVYIAQETHSHSQLNKEQVNLAEADVQNLQHQNEANGAVVALTLGLTLTGVLVVLVGCRLRVVRRHLRRGRSPFTHDADYLVNGMYL</sequence>
<reference evidence="14" key="1">
    <citation type="submission" date="2011-05" db="EMBL/GenBank/DDBJ databases">
        <authorList>
            <person name="Richards S.R."/>
            <person name="Qu J."/>
            <person name="Jiang H."/>
            <person name="Jhangiani S.N."/>
            <person name="Agravi P."/>
            <person name="Goodspeed R."/>
            <person name="Gross S."/>
            <person name="Mandapat C."/>
            <person name="Jackson L."/>
            <person name="Mathew T."/>
            <person name="Pu L."/>
            <person name="Thornton R."/>
            <person name="Saada N."/>
            <person name="Wilczek-Boney K.B."/>
            <person name="Lee S."/>
            <person name="Kovar C."/>
            <person name="Wu Y."/>
            <person name="Scherer S.E."/>
            <person name="Worley K.C."/>
            <person name="Muzny D.M."/>
            <person name="Gibbs R."/>
        </authorList>
    </citation>
    <scope>NUCLEOTIDE SEQUENCE</scope>
    <source>
        <strain evidence="14">Brora</strain>
    </source>
</reference>
<evidence type="ECO:0000256" key="2">
    <source>
        <dbReference type="ARBA" id="ARBA00022692"/>
    </source>
</evidence>
<keyword evidence="2 10" id="KW-0812">Transmembrane</keyword>
<feature type="region of interest" description="Disordered" evidence="9">
    <location>
        <begin position="146"/>
        <end position="171"/>
    </location>
</feature>
<keyword evidence="5 10" id="KW-0472">Membrane</keyword>
<protein>
    <recommendedName>
        <fullName evidence="12">MANSC domain-containing protein</fullName>
    </recommendedName>
</protein>
<dbReference type="PROSITE" id="PS50986">
    <property type="entry name" value="MANSC"/>
    <property type="match status" value="1"/>
</dbReference>
<dbReference type="HOGENOM" id="CLU_017459_0_0_1"/>
<keyword evidence="6" id="KW-1015">Disulfide bond</keyword>
<dbReference type="OMA" id="WANRKMI"/>
<dbReference type="AlphaFoldDB" id="T1J182"/>
<dbReference type="STRING" id="126957.T1J182"/>
<keyword evidence="7" id="KW-0325">Glycoprotein</keyword>
<dbReference type="Gene3D" id="4.10.400.10">
    <property type="entry name" value="Low-density Lipoprotein Receptor"/>
    <property type="match status" value="1"/>
</dbReference>
<evidence type="ECO:0000256" key="6">
    <source>
        <dbReference type="ARBA" id="ARBA00023157"/>
    </source>
</evidence>
<evidence type="ECO:0000256" key="10">
    <source>
        <dbReference type="SAM" id="Phobius"/>
    </source>
</evidence>
<evidence type="ECO:0000259" key="12">
    <source>
        <dbReference type="PROSITE" id="PS50986"/>
    </source>
</evidence>
<dbReference type="Pfam" id="PF07502">
    <property type="entry name" value="MANEC"/>
    <property type="match status" value="1"/>
</dbReference>
<dbReference type="SMART" id="SM00192">
    <property type="entry name" value="LDLa"/>
    <property type="match status" value="1"/>
</dbReference>
<evidence type="ECO:0000256" key="4">
    <source>
        <dbReference type="ARBA" id="ARBA00022989"/>
    </source>
</evidence>
<evidence type="ECO:0000256" key="1">
    <source>
        <dbReference type="ARBA" id="ARBA00004479"/>
    </source>
</evidence>
<evidence type="ECO:0000313" key="13">
    <source>
        <dbReference type="EnsemblMetazoa" id="SMAR007299-PA"/>
    </source>
</evidence>
<dbReference type="InterPro" id="IPR002172">
    <property type="entry name" value="LDrepeatLR_classA_rpt"/>
</dbReference>
<feature type="chain" id="PRO_5004590216" description="MANSC domain-containing protein" evidence="11">
    <location>
        <begin position="24"/>
        <end position="689"/>
    </location>
</feature>
<reference evidence="13" key="2">
    <citation type="submission" date="2015-02" db="UniProtKB">
        <authorList>
            <consortium name="EnsemblMetazoa"/>
        </authorList>
    </citation>
    <scope>IDENTIFICATION</scope>
</reference>
<dbReference type="PANTHER" id="PTHR46876">
    <property type="entry name" value="LOW-DENSITY LIPOPROTEIN RECEPTOR-RELATED PROTEIN 11"/>
    <property type="match status" value="1"/>
</dbReference>
<dbReference type="PROSITE" id="PS50068">
    <property type="entry name" value="LDLRA_2"/>
    <property type="match status" value="1"/>
</dbReference>